<dbReference type="PANTHER" id="PTHR37844:SF1">
    <property type="entry name" value="CALCINEURIN-LIKE PHOSPHOESTERASE DOMAIN-CONTAINING PROTEIN"/>
    <property type="match status" value="1"/>
</dbReference>
<dbReference type="SUPFAM" id="SSF56300">
    <property type="entry name" value="Metallo-dependent phosphatases"/>
    <property type="match status" value="1"/>
</dbReference>
<dbReference type="Pfam" id="PF00149">
    <property type="entry name" value="Metallophos"/>
    <property type="match status" value="1"/>
</dbReference>
<name>A0A2H4UW13_9VIRU</name>
<accession>A0A2H4UW13</accession>
<evidence type="ECO:0000259" key="1">
    <source>
        <dbReference type="Pfam" id="PF00149"/>
    </source>
</evidence>
<evidence type="ECO:0000313" key="2">
    <source>
        <dbReference type="EMBL" id="ATZ81110.1"/>
    </source>
</evidence>
<reference evidence="2" key="1">
    <citation type="journal article" date="2017" name="Elife">
        <title>The kinetoplastid-infecting Bodo saltans virus (BsV), a window into the most abundant giant viruses in the sea.</title>
        <authorList>
            <person name="Deeg C.M."/>
            <person name="Chow C.-E.T."/>
            <person name="Suttle C.A."/>
        </authorList>
    </citation>
    <scope>NUCLEOTIDE SEQUENCE</scope>
    <source>
        <strain evidence="2">NG1</strain>
    </source>
</reference>
<organism evidence="2">
    <name type="scientific">Bodo saltans virus</name>
    <dbReference type="NCBI Taxonomy" id="2024608"/>
    <lineage>
        <taxon>Viruses</taxon>
        <taxon>Varidnaviria</taxon>
        <taxon>Bamfordvirae</taxon>
        <taxon>Nucleocytoviricota</taxon>
        <taxon>Megaviricetes</taxon>
        <taxon>Imitervirales</taxon>
        <taxon>Mimiviridae</taxon>
        <taxon>Klosneuvirinae</taxon>
        <taxon>Theiavirus</taxon>
        <taxon>Theiavirus salishense</taxon>
    </lineage>
</organism>
<dbReference type="EMBL" id="MF782455">
    <property type="protein sequence ID" value="ATZ81110.1"/>
    <property type="molecule type" value="Genomic_DNA"/>
</dbReference>
<keyword evidence="3" id="KW-1185">Reference proteome</keyword>
<gene>
    <name evidence="2" type="ORF">BMW23_1066</name>
</gene>
<feature type="domain" description="Calcineurin-like phosphoesterase" evidence="1">
    <location>
        <begin position="10"/>
        <end position="211"/>
    </location>
</feature>
<proteinExistence type="predicted"/>
<sequence length="248" mass="29043">MANIIKNIQFVSDIHLEFMTKIPMNLIIPSSKNLALLGDIGNPFSDIYEVFIHDVSCKFDNVFIIAGNHEYYMNDIIDTQKKIMEIEDLYYNVHFLDNKVYDFDNVRILGTTLWTKINKNASNLINDFRAIKYNGKKFQQRDMLKMHFDSLQLITQEMKNHKPLLILSHHAPHFKMNGIHEGNEAETAFATNLTSFIKSPIIGWLSGHTHQNIQMEINDIPLKSNCYGYNDQERYDYKNNMIFEIKNE</sequence>
<dbReference type="GO" id="GO:0016787">
    <property type="term" value="F:hydrolase activity"/>
    <property type="evidence" value="ECO:0007669"/>
    <property type="project" value="InterPro"/>
</dbReference>
<dbReference type="PANTHER" id="PTHR37844">
    <property type="entry name" value="SER/THR PROTEIN PHOSPHATASE SUPERFAMILY (AFU_ORTHOLOGUE AFUA_1G14840)"/>
    <property type="match status" value="1"/>
</dbReference>
<dbReference type="InterPro" id="IPR004843">
    <property type="entry name" value="Calcineurin-like_PHP"/>
</dbReference>
<dbReference type="Proteomes" id="UP000240325">
    <property type="component" value="Segment"/>
</dbReference>
<dbReference type="Gene3D" id="3.60.21.10">
    <property type="match status" value="1"/>
</dbReference>
<dbReference type="InterPro" id="IPR029052">
    <property type="entry name" value="Metallo-depent_PP-like"/>
</dbReference>
<evidence type="ECO:0000313" key="3">
    <source>
        <dbReference type="Proteomes" id="UP000240325"/>
    </source>
</evidence>
<protein>
    <submittedName>
        <fullName evidence="2">Metallophosphatase</fullName>
    </submittedName>
</protein>